<dbReference type="AlphaFoldDB" id="A0A660LB64"/>
<comment type="caution">
    <text evidence="1">The sequence shown here is derived from an EMBL/GenBank/DDBJ whole genome shotgun (WGS) entry which is preliminary data.</text>
</comment>
<dbReference type="OrthoDB" id="5244691at2"/>
<keyword evidence="2" id="KW-1185">Reference proteome</keyword>
<dbReference type="Proteomes" id="UP000278962">
    <property type="component" value="Unassembled WGS sequence"/>
</dbReference>
<name>A0A660LB64_9ACTN</name>
<evidence type="ECO:0000313" key="2">
    <source>
        <dbReference type="Proteomes" id="UP000278962"/>
    </source>
</evidence>
<dbReference type="RefSeq" id="WP_121246680.1">
    <property type="nucleotide sequence ID" value="NZ_RBIL01000001.1"/>
</dbReference>
<sequence length="88" mass="9536">MAFHRDGADPIGGERVGRTHQEIRVRSRVVAAATLACPRCDAPIAPGDRPLTPAEHIQCPFCGEAGRVRDFLSLAAPTRAAHVEIRIR</sequence>
<protein>
    <submittedName>
        <fullName evidence="1">Uncharacterized protein</fullName>
    </submittedName>
</protein>
<organism evidence="1 2">
    <name type="scientific">Solirubrobacter pauli</name>
    <dbReference type="NCBI Taxonomy" id="166793"/>
    <lineage>
        <taxon>Bacteria</taxon>
        <taxon>Bacillati</taxon>
        <taxon>Actinomycetota</taxon>
        <taxon>Thermoleophilia</taxon>
        <taxon>Solirubrobacterales</taxon>
        <taxon>Solirubrobacteraceae</taxon>
        <taxon>Solirubrobacter</taxon>
    </lineage>
</organism>
<gene>
    <name evidence="1" type="ORF">C8N24_0064</name>
</gene>
<dbReference type="EMBL" id="RBIL01000001">
    <property type="protein sequence ID" value="RKQ90264.1"/>
    <property type="molecule type" value="Genomic_DNA"/>
</dbReference>
<accession>A0A660LB64</accession>
<proteinExistence type="predicted"/>
<evidence type="ECO:0000313" key="1">
    <source>
        <dbReference type="EMBL" id="RKQ90264.1"/>
    </source>
</evidence>
<reference evidence="1 2" key="1">
    <citation type="submission" date="2018-10" db="EMBL/GenBank/DDBJ databases">
        <title>Genomic Encyclopedia of Archaeal and Bacterial Type Strains, Phase II (KMG-II): from individual species to whole genera.</title>
        <authorList>
            <person name="Goeker M."/>
        </authorList>
    </citation>
    <scope>NUCLEOTIDE SEQUENCE [LARGE SCALE GENOMIC DNA]</scope>
    <source>
        <strain evidence="1 2">DSM 14954</strain>
    </source>
</reference>